<evidence type="ECO:0000259" key="2">
    <source>
        <dbReference type="PROSITE" id="PS50835"/>
    </source>
</evidence>
<proteinExistence type="predicted"/>
<dbReference type="GeneTree" id="ENSGT00940000163812"/>
<dbReference type="InterPro" id="IPR036179">
    <property type="entry name" value="Ig-like_dom_sf"/>
</dbReference>
<dbReference type="GO" id="GO:0055013">
    <property type="term" value="P:cardiac muscle cell development"/>
    <property type="evidence" value="ECO:0007669"/>
    <property type="project" value="UniProtKB-ARBA"/>
</dbReference>
<dbReference type="SUPFAM" id="SSF48726">
    <property type="entry name" value="Immunoglobulin"/>
    <property type="match status" value="2"/>
</dbReference>
<dbReference type="PROSITE" id="PS50835">
    <property type="entry name" value="IG_LIKE"/>
    <property type="match status" value="1"/>
</dbReference>
<reference evidence="3" key="1">
    <citation type="submission" date="2014-08" db="EMBL/GenBank/DDBJ databases">
        <authorList>
            <person name="Senf B."/>
            <person name="Petzold A."/>
            <person name="Downie B.R."/>
            <person name="Koch P."/>
            <person name="Platzer M."/>
        </authorList>
    </citation>
    <scope>NUCLEOTIDE SEQUENCE [LARGE SCALE GENOMIC DNA]</scope>
    <source>
        <strain evidence="3">GRZ</strain>
    </source>
</reference>
<keyword evidence="4" id="KW-1185">Reference proteome</keyword>
<dbReference type="PANTHER" id="PTHR47633:SF4">
    <property type="entry name" value="MYOPALLADIN ISOFORM X1"/>
    <property type="match status" value="1"/>
</dbReference>
<dbReference type="InterPro" id="IPR003599">
    <property type="entry name" value="Ig_sub"/>
</dbReference>
<feature type="domain" description="Ig-like" evidence="2">
    <location>
        <begin position="102"/>
        <end position="187"/>
    </location>
</feature>
<dbReference type="AlphaFoldDB" id="A0A8C6NPF9"/>
<dbReference type="FunFam" id="2.60.40.10:FF:000107">
    <property type="entry name" value="Myosin, light chain kinase a"/>
    <property type="match status" value="1"/>
</dbReference>
<dbReference type="Proteomes" id="UP000694548">
    <property type="component" value="Chromosome sgr08"/>
</dbReference>
<protein>
    <recommendedName>
        <fullName evidence="2">Ig-like domain-containing protein</fullName>
    </recommendedName>
</protein>
<evidence type="ECO:0000313" key="4">
    <source>
        <dbReference type="Proteomes" id="UP000694548"/>
    </source>
</evidence>
<organism evidence="3 4">
    <name type="scientific">Nothobranchius furzeri</name>
    <name type="common">Turquoise killifish</name>
    <dbReference type="NCBI Taxonomy" id="105023"/>
    <lineage>
        <taxon>Eukaryota</taxon>
        <taxon>Metazoa</taxon>
        <taxon>Chordata</taxon>
        <taxon>Craniata</taxon>
        <taxon>Vertebrata</taxon>
        <taxon>Euteleostomi</taxon>
        <taxon>Actinopterygii</taxon>
        <taxon>Neopterygii</taxon>
        <taxon>Teleostei</taxon>
        <taxon>Neoteleostei</taxon>
        <taxon>Acanthomorphata</taxon>
        <taxon>Ovalentaria</taxon>
        <taxon>Atherinomorphae</taxon>
        <taxon>Cyprinodontiformes</taxon>
        <taxon>Nothobranchiidae</taxon>
        <taxon>Nothobranchius</taxon>
    </lineage>
</organism>
<dbReference type="SMART" id="SM00408">
    <property type="entry name" value="IGc2"/>
    <property type="match status" value="1"/>
</dbReference>
<dbReference type="InterPro" id="IPR007110">
    <property type="entry name" value="Ig-like_dom"/>
</dbReference>
<dbReference type="InterPro" id="IPR013098">
    <property type="entry name" value="Ig_I-set"/>
</dbReference>
<dbReference type="InterPro" id="IPR003598">
    <property type="entry name" value="Ig_sub2"/>
</dbReference>
<accession>A0A8C6NPF9</accession>
<dbReference type="SMART" id="SM00409">
    <property type="entry name" value="IG"/>
    <property type="match status" value="2"/>
</dbReference>
<dbReference type="InterPro" id="IPR013783">
    <property type="entry name" value="Ig-like_fold"/>
</dbReference>
<dbReference type="Pfam" id="PF07679">
    <property type="entry name" value="I-set"/>
    <property type="match status" value="2"/>
</dbReference>
<reference evidence="3" key="3">
    <citation type="submission" date="2025-09" db="UniProtKB">
        <authorList>
            <consortium name="Ensembl"/>
        </authorList>
    </citation>
    <scope>IDENTIFICATION</scope>
</reference>
<evidence type="ECO:0000313" key="3">
    <source>
        <dbReference type="Ensembl" id="ENSNFUP00015015911.1"/>
    </source>
</evidence>
<dbReference type="PANTHER" id="PTHR47633">
    <property type="entry name" value="IMMUNOGLOBULIN"/>
    <property type="match status" value="1"/>
</dbReference>
<keyword evidence="1" id="KW-0393">Immunoglobulin domain</keyword>
<reference evidence="3" key="2">
    <citation type="submission" date="2025-08" db="UniProtKB">
        <authorList>
            <consortium name="Ensembl"/>
        </authorList>
    </citation>
    <scope>IDENTIFICATION</scope>
</reference>
<name>A0A8C6NPF9_NOTFU</name>
<sequence length="285" mass="30704">MTAKAPKFKAGVSTEPPALSGCGLQGSAAIIKVSQIKQAFESDSPDLISPPSPEGQRKQTHFPEEFIPPVAVSLNQQEEKVAFGLYNQCGYGSASTINPCSPEAPETVELYDIGKSLSFAAEVFGLPSPDVRWFCNKTQLVEDDRIRIERDGDSISLVVHSVTKDSGVYTCRAINPVGETLCRASLVVLNAKAFSGKTRGRELTAVSLGSAKVQPQKFDLMVGNTSFDGEQVSEIELDRCIIQEKSAGHFNLLITNVIQSDAGEYKCIIQNSAGRTETAALLKVF</sequence>
<dbReference type="Ensembl" id="ENSNFUT00015016668.1">
    <property type="protein sequence ID" value="ENSNFUP00015015911.1"/>
    <property type="gene ID" value="ENSNFUG00015007651.1"/>
</dbReference>
<dbReference type="Gene3D" id="2.60.40.10">
    <property type="entry name" value="Immunoglobulins"/>
    <property type="match status" value="2"/>
</dbReference>
<evidence type="ECO:0000256" key="1">
    <source>
        <dbReference type="ARBA" id="ARBA00023319"/>
    </source>
</evidence>
<dbReference type="GO" id="GO:0003007">
    <property type="term" value="P:heart morphogenesis"/>
    <property type="evidence" value="ECO:0007669"/>
    <property type="project" value="UniProtKB-ARBA"/>
</dbReference>